<keyword evidence="6" id="KW-0449">Lipoprotein</keyword>
<dbReference type="GO" id="GO:0005886">
    <property type="term" value="C:plasma membrane"/>
    <property type="evidence" value="ECO:0007669"/>
    <property type="project" value="UniProtKB-SubCell"/>
</dbReference>
<evidence type="ECO:0000256" key="1">
    <source>
        <dbReference type="ARBA" id="ARBA00004193"/>
    </source>
</evidence>
<gene>
    <name evidence="8" type="ORF">MSAR_08120</name>
</gene>
<sequence>MKSLPPFAETKAQLEDAIATITTAATQHVPSIVWKTADNADSGNCPAPYEQSGGKSAYLPNRIAENVTVSEQDWAALLGVAEDAAGAVGATDIQVMQDEPGKRECGPAGRAAHSSRSSTRAIRSCPAIPAAGCRSGRMRFAKERGVLVCAKGVVHTRCSR</sequence>
<evidence type="ECO:0000256" key="6">
    <source>
        <dbReference type="ARBA" id="ARBA00023288"/>
    </source>
</evidence>
<evidence type="ECO:0000256" key="4">
    <source>
        <dbReference type="ARBA" id="ARBA00023136"/>
    </source>
</evidence>
<keyword evidence="2" id="KW-1003">Cell membrane</keyword>
<reference evidence="8 9" key="1">
    <citation type="journal article" date="2019" name="Emerg. Microbes Infect.">
        <title>Comprehensive subspecies identification of 175 nontuberculous mycobacteria species based on 7547 genomic profiles.</title>
        <authorList>
            <person name="Matsumoto Y."/>
            <person name="Kinjo T."/>
            <person name="Motooka D."/>
            <person name="Nabeya D."/>
            <person name="Jung N."/>
            <person name="Uechi K."/>
            <person name="Horii T."/>
            <person name="Iida T."/>
            <person name="Fujita J."/>
            <person name="Nakamura S."/>
        </authorList>
    </citation>
    <scope>NUCLEOTIDE SEQUENCE [LARGE SCALE GENOMIC DNA]</scope>
    <source>
        <strain evidence="8 9">JCM 30395</strain>
    </source>
</reference>
<protein>
    <submittedName>
        <fullName evidence="8">Uncharacterized protein</fullName>
    </submittedName>
</protein>
<dbReference type="KEGG" id="msar:MSAR_08120"/>
<keyword evidence="9" id="KW-1185">Reference proteome</keyword>
<dbReference type="AlphaFoldDB" id="A0A7I7SPB1"/>
<dbReference type="Proteomes" id="UP000466445">
    <property type="component" value="Chromosome"/>
</dbReference>
<dbReference type="InterPro" id="IPR032018">
    <property type="entry name" value="LppA/LppB/LprP"/>
</dbReference>
<feature type="region of interest" description="Disordered" evidence="7">
    <location>
        <begin position="100"/>
        <end position="119"/>
    </location>
</feature>
<evidence type="ECO:0000313" key="8">
    <source>
        <dbReference type="EMBL" id="BBY57676.1"/>
    </source>
</evidence>
<dbReference type="EMBL" id="AP022595">
    <property type="protein sequence ID" value="BBY57676.1"/>
    <property type="molecule type" value="Genomic_DNA"/>
</dbReference>
<evidence type="ECO:0000256" key="5">
    <source>
        <dbReference type="ARBA" id="ARBA00023139"/>
    </source>
</evidence>
<name>A0A7I7SPB1_9MYCO</name>
<keyword evidence="5" id="KW-0564">Palmitate</keyword>
<accession>A0A7I7SPB1</accession>
<evidence type="ECO:0000256" key="7">
    <source>
        <dbReference type="SAM" id="MobiDB-lite"/>
    </source>
</evidence>
<feature type="compositionally biased region" description="Low complexity" evidence="7">
    <location>
        <begin position="108"/>
        <end position="119"/>
    </location>
</feature>
<organism evidence="8 9">
    <name type="scientific">Mycolicibacterium sarraceniae</name>
    <dbReference type="NCBI Taxonomy" id="1534348"/>
    <lineage>
        <taxon>Bacteria</taxon>
        <taxon>Bacillati</taxon>
        <taxon>Actinomycetota</taxon>
        <taxon>Actinomycetes</taxon>
        <taxon>Mycobacteriales</taxon>
        <taxon>Mycobacteriaceae</taxon>
        <taxon>Mycolicibacterium</taxon>
    </lineage>
</organism>
<evidence type="ECO:0000256" key="2">
    <source>
        <dbReference type="ARBA" id="ARBA00022475"/>
    </source>
</evidence>
<dbReference type="Gene3D" id="3.30.2030.20">
    <property type="match status" value="1"/>
</dbReference>
<comment type="subcellular location">
    <subcellularLocation>
        <location evidence="1">Cell membrane</location>
        <topology evidence="1">Lipid-anchor</topology>
    </subcellularLocation>
</comment>
<dbReference type="Pfam" id="PF16708">
    <property type="entry name" value="LppA"/>
    <property type="match status" value="1"/>
</dbReference>
<keyword evidence="3" id="KW-0732">Signal</keyword>
<evidence type="ECO:0000256" key="3">
    <source>
        <dbReference type="ARBA" id="ARBA00022729"/>
    </source>
</evidence>
<proteinExistence type="predicted"/>
<keyword evidence="4" id="KW-0472">Membrane</keyword>
<evidence type="ECO:0000313" key="9">
    <source>
        <dbReference type="Proteomes" id="UP000466445"/>
    </source>
</evidence>